<dbReference type="AlphaFoldDB" id="K6CTQ8"/>
<dbReference type="EMBL" id="AJLS01000161">
    <property type="protein sequence ID" value="EKN63627.1"/>
    <property type="molecule type" value="Genomic_DNA"/>
</dbReference>
<dbReference type="PANTHER" id="PTHR11537:SF254">
    <property type="entry name" value="POTASSIUM VOLTAGE-GATED CHANNEL PROTEIN SHAB"/>
    <property type="match status" value="1"/>
</dbReference>
<dbReference type="Gene3D" id="1.20.120.350">
    <property type="entry name" value="Voltage-gated potassium channels. Chain C"/>
    <property type="match status" value="1"/>
</dbReference>
<keyword evidence="7" id="KW-0407">Ion channel</keyword>
<evidence type="ECO:0000256" key="1">
    <source>
        <dbReference type="ARBA" id="ARBA00004141"/>
    </source>
</evidence>
<organism evidence="10 11">
    <name type="scientific">Neobacillus bataviensis LMG 21833</name>
    <dbReference type="NCBI Taxonomy" id="1117379"/>
    <lineage>
        <taxon>Bacteria</taxon>
        <taxon>Bacillati</taxon>
        <taxon>Bacillota</taxon>
        <taxon>Bacilli</taxon>
        <taxon>Bacillales</taxon>
        <taxon>Bacillaceae</taxon>
        <taxon>Neobacillus</taxon>
    </lineage>
</organism>
<keyword evidence="3 8" id="KW-0812">Transmembrane</keyword>
<evidence type="ECO:0000313" key="10">
    <source>
        <dbReference type="EMBL" id="EKN63627.1"/>
    </source>
</evidence>
<dbReference type="GO" id="GO:0001508">
    <property type="term" value="P:action potential"/>
    <property type="evidence" value="ECO:0007669"/>
    <property type="project" value="TreeGrafter"/>
</dbReference>
<dbReference type="PANTHER" id="PTHR11537">
    <property type="entry name" value="VOLTAGE-GATED POTASSIUM CHANNEL"/>
    <property type="match status" value="1"/>
</dbReference>
<dbReference type="OrthoDB" id="9785285at2"/>
<evidence type="ECO:0000256" key="7">
    <source>
        <dbReference type="ARBA" id="ARBA00023303"/>
    </source>
</evidence>
<evidence type="ECO:0000256" key="3">
    <source>
        <dbReference type="ARBA" id="ARBA00022692"/>
    </source>
</evidence>
<keyword evidence="11" id="KW-1185">Reference proteome</keyword>
<dbReference type="Pfam" id="PF07885">
    <property type="entry name" value="Ion_trans_2"/>
    <property type="match status" value="1"/>
</dbReference>
<evidence type="ECO:0000256" key="2">
    <source>
        <dbReference type="ARBA" id="ARBA00022448"/>
    </source>
</evidence>
<evidence type="ECO:0000259" key="9">
    <source>
        <dbReference type="Pfam" id="PF07885"/>
    </source>
</evidence>
<evidence type="ECO:0000256" key="4">
    <source>
        <dbReference type="ARBA" id="ARBA00022989"/>
    </source>
</evidence>
<dbReference type="Proteomes" id="UP000006316">
    <property type="component" value="Unassembled WGS sequence"/>
</dbReference>
<evidence type="ECO:0000256" key="8">
    <source>
        <dbReference type="SAM" id="Phobius"/>
    </source>
</evidence>
<dbReference type="InterPro" id="IPR028325">
    <property type="entry name" value="VG_K_chnl"/>
</dbReference>
<accession>K6CTQ8</accession>
<dbReference type="PATRIC" id="fig|1117379.3.peg.5103"/>
<comment type="subcellular location">
    <subcellularLocation>
        <location evidence="1">Membrane</location>
        <topology evidence="1">Multi-pass membrane protein</topology>
    </subcellularLocation>
</comment>
<dbReference type="InterPro" id="IPR027359">
    <property type="entry name" value="Volt_channel_dom_sf"/>
</dbReference>
<gene>
    <name evidence="10" type="ORF">BABA_24615</name>
</gene>
<dbReference type="GO" id="GO:0005249">
    <property type="term" value="F:voltage-gated potassium channel activity"/>
    <property type="evidence" value="ECO:0007669"/>
    <property type="project" value="InterPro"/>
</dbReference>
<keyword evidence="2" id="KW-0813">Transport</keyword>
<reference evidence="10 11" key="1">
    <citation type="journal article" date="2012" name="Front. Microbiol.">
        <title>Redundancy and modularity in membrane-associated dissimilatory nitrate reduction in Bacillus.</title>
        <authorList>
            <person name="Heylen K."/>
            <person name="Keltjens J."/>
        </authorList>
    </citation>
    <scope>NUCLEOTIDE SEQUENCE [LARGE SCALE GENOMIC DNA]</scope>
    <source>
        <strain evidence="11">LMG 21833T</strain>
    </source>
</reference>
<dbReference type="InterPro" id="IPR013099">
    <property type="entry name" value="K_chnl_dom"/>
</dbReference>
<keyword evidence="4 8" id="KW-1133">Transmembrane helix</keyword>
<dbReference type="RefSeq" id="WP_007087914.1">
    <property type="nucleotide sequence ID" value="NZ_AJLS01000161.1"/>
</dbReference>
<feature type="domain" description="Potassium channel" evidence="9">
    <location>
        <begin position="118"/>
        <end position="191"/>
    </location>
</feature>
<dbReference type="eggNOG" id="COG1340">
    <property type="taxonomic scope" value="Bacteria"/>
</dbReference>
<proteinExistence type="predicted"/>
<feature type="transmembrane region" description="Helical" evidence="8">
    <location>
        <begin position="32"/>
        <end position="51"/>
    </location>
</feature>
<dbReference type="GO" id="GO:0008076">
    <property type="term" value="C:voltage-gated potassium channel complex"/>
    <property type="evidence" value="ECO:0007669"/>
    <property type="project" value="InterPro"/>
</dbReference>
<comment type="caution">
    <text evidence="10">The sequence shown here is derived from an EMBL/GenBank/DDBJ whole genome shotgun (WGS) entry which is preliminary data.</text>
</comment>
<dbReference type="Gene3D" id="1.10.287.70">
    <property type="match status" value="1"/>
</dbReference>
<protein>
    <submittedName>
        <fullName evidence="10">Ion transport 2 domain-containing protein</fullName>
    </submittedName>
</protein>
<evidence type="ECO:0000256" key="5">
    <source>
        <dbReference type="ARBA" id="ARBA00023065"/>
    </source>
</evidence>
<dbReference type="SUPFAM" id="SSF81324">
    <property type="entry name" value="Voltage-gated potassium channels"/>
    <property type="match status" value="1"/>
</dbReference>
<dbReference type="STRING" id="1117379.BABA_24615"/>
<evidence type="ECO:0000313" key="11">
    <source>
        <dbReference type="Proteomes" id="UP000006316"/>
    </source>
</evidence>
<name>K6CTQ8_9BACI</name>
<feature type="transmembrane region" description="Helical" evidence="8">
    <location>
        <begin position="114"/>
        <end position="132"/>
    </location>
</feature>
<feature type="transmembrane region" description="Helical" evidence="8">
    <location>
        <begin position="167"/>
        <end position="192"/>
    </location>
</feature>
<evidence type="ECO:0000256" key="6">
    <source>
        <dbReference type="ARBA" id="ARBA00023136"/>
    </source>
</evidence>
<keyword evidence="6 8" id="KW-0472">Membrane</keyword>
<keyword evidence="5" id="KW-0406">Ion transport</keyword>
<sequence>MGKKASILYEIILFSMAVLSVSTIWLDSRQFFFLDKVVWGIFVLDFLIRLFRSENKIKFIKENPFDLIAIIPLDNIFQLARLARLIRLVRIILLSKRHAKPFFAILKTNGLDKILGIIFVVMLVSSLLIKLFEPSIKTYQDALWWSMVTATTVGYGDISPETGMGRVIAAILMLLGIGLIGMVTSSISTYFLSGHKRSNPTIEHLKNELDRYDELTPSELNRMILILKDLHNEKLDKKQGA</sequence>
<dbReference type="Gene3D" id="1.20.5.110">
    <property type="match status" value="1"/>
</dbReference>
<feature type="transmembrane region" description="Helical" evidence="8">
    <location>
        <begin position="7"/>
        <end position="26"/>
    </location>
</feature>